<evidence type="ECO:0000313" key="4">
    <source>
        <dbReference type="EMBL" id="EFN57795.1"/>
    </source>
</evidence>
<organism evidence="5">
    <name type="scientific">Chlorella variabilis</name>
    <name type="common">Green alga</name>
    <dbReference type="NCBI Taxonomy" id="554065"/>
    <lineage>
        <taxon>Eukaryota</taxon>
        <taxon>Viridiplantae</taxon>
        <taxon>Chlorophyta</taxon>
        <taxon>core chlorophytes</taxon>
        <taxon>Trebouxiophyceae</taxon>
        <taxon>Chlorellales</taxon>
        <taxon>Chlorellaceae</taxon>
        <taxon>Chlorella clade</taxon>
        <taxon>Chlorella</taxon>
    </lineage>
</organism>
<dbReference type="OMA" id="HYKHHVR"/>
<dbReference type="PANTHER" id="PTHR47061:SF1">
    <property type="entry name" value="LYR MOTIF-CONTAINING PROTEIN 9"/>
    <property type="match status" value="1"/>
</dbReference>
<dbReference type="eggNOG" id="ENOG502S9QI">
    <property type="taxonomic scope" value="Eukaryota"/>
</dbReference>
<dbReference type="STRING" id="554065.E1Z9K7"/>
<dbReference type="GeneID" id="17357238"/>
<name>E1Z9K7_CHLVA</name>
<comment type="similarity">
    <text evidence="1">Belongs to the complex I LYR family. LYRM9 subfamily.</text>
</comment>
<dbReference type="Proteomes" id="UP000008141">
    <property type="component" value="Unassembled WGS sequence"/>
</dbReference>
<dbReference type="InterPro" id="IPR008011">
    <property type="entry name" value="Complex1_LYR_dom"/>
</dbReference>
<dbReference type="InterPro" id="IPR052151">
    <property type="entry name" value="Complex_I_LYR"/>
</dbReference>
<reference evidence="4 5" key="1">
    <citation type="journal article" date="2010" name="Plant Cell">
        <title>The Chlorella variabilis NC64A genome reveals adaptation to photosymbiosis, coevolution with viruses, and cryptic sex.</title>
        <authorList>
            <person name="Blanc G."/>
            <person name="Duncan G."/>
            <person name="Agarkova I."/>
            <person name="Borodovsky M."/>
            <person name="Gurnon J."/>
            <person name="Kuo A."/>
            <person name="Lindquist E."/>
            <person name="Lucas S."/>
            <person name="Pangilinan J."/>
            <person name="Polle J."/>
            <person name="Salamov A."/>
            <person name="Terry A."/>
            <person name="Yamada T."/>
            <person name="Dunigan D.D."/>
            <person name="Grigoriev I.V."/>
            <person name="Claverie J.M."/>
            <person name="Van Etten J.L."/>
        </authorList>
    </citation>
    <scope>NUCLEOTIDE SEQUENCE [LARGE SCALE GENOMIC DNA]</scope>
    <source>
        <strain evidence="4 5">NC64A</strain>
    </source>
</reference>
<dbReference type="KEGG" id="cvr:CHLNCDRAFT_143149"/>
<sequence length="74" mass="8922">MTAGQARALYRQLFRKTRDLPRQAQHYYRNSIRSGFVAHSDEDDPEVLQRIYEQSLRDADWILDKYKSQQPQHK</sequence>
<evidence type="ECO:0000259" key="3">
    <source>
        <dbReference type="Pfam" id="PF05347"/>
    </source>
</evidence>
<protein>
    <recommendedName>
        <fullName evidence="2">LYR motif-containing protein 9</fullName>
    </recommendedName>
</protein>
<dbReference type="InParanoid" id="E1Z9K7"/>
<feature type="domain" description="Complex 1 LYR protein" evidence="3">
    <location>
        <begin position="5"/>
        <end position="59"/>
    </location>
</feature>
<dbReference type="Pfam" id="PF05347">
    <property type="entry name" value="Complex1_LYR"/>
    <property type="match status" value="1"/>
</dbReference>
<keyword evidence="5" id="KW-1185">Reference proteome</keyword>
<dbReference type="RefSeq" id="XP_005849897.1">
    <property type="nucleotide sequence ID" value="XM_005849835.1"/>
</dbReference>
<dbReference type="CDD" id="cd20269">
    <property type="entry name" value="Complex1_LYR_LYRM9"/>
    <property type="match status" value="1"/>
</dbReference>
<dbReference type="EMBL" id="GL433839">
    <property type="protein sequence ID" value="EFN57795.1"/>
    <property type="molecule type" value="Genomic_DNA"/>
</dbReference>
<dbReference type="InterPro" id="IPR045291">
    <property type="entry name" value="Complex1_LYR_LYRM9"/>
</dbReference>
<accession>E1Z9K7</accession>
<dbReference type="AlphaFoldDB" id="E1Z9K7"/>
<evidence type="ECO:0000313" key="5">
    <source>
        <dbReference type="Proteomes" id="UP000008141"/>
    </source>
</evidence>
<gene>
    <name evidence="4" type="ORF">CHLNCDRAFT_143149</name>
</gene>
<proteinExistence type="inferred from homology"/>
<dbReference type="OrthoDB" id="190541at2759"/>
<dbReference type="PANTHER" id="PTHR47061">
    <property type="entry name" value="LYR MOTIF-CONTAINING PROTEIN 9"/>
    <property type="match status" value="1"/>
</dbReference>
<evidence type="ECO:0000256" key="1">
    <source>
        <dbReference type="ARBA" id="ARBA00025757"/>
    </source>
</evidence>
<evidence type="ECO:0000256" key="2">
    <source>
        <dbReference type="ARBA" id="ARBA00026234"/>
    </source>
</evidence>